<keyword evidence="1" id="KW-0812">Transmembrane</keyword>
<dbReference type="EMBL" id="MUJZ01028388">
    <property type="protein sequence ID" value="OTF78333.1"/>
    <property type="molecule type" value="Genomic_DNA"/>
</dbReference>
<proteinExistence type="predicted"/>
<protein>
    <recommendedName>
        <fullName evidence="4">Major facilitator superfamily (MFS) profile domain-containing protein</fullName>
    </recommendedName>
</protein>
<feature type="transmembrane region" description="Helical" evidence="1">
    <location>
        <begin position="48"/>
        <end position="66"/>
    </location>
</feature>
<dbReference type="SUPFAM" id="SSF103473">
    <property type="entry name" value="MFS general substrate transporter"/>
    <property type="match status" value="1"/>
</dbReference>
<keyword evidence="3" id="KW-1185">Reference proteome</keyword>
<evidence type="ECO:0000256" key="1">
    <source>
        <dbReference type="SAM" id="Phobius"/>
    </source>
</evidence>
<dbReference type="OrthoDB" id="5086884at2759"/>
<gene>
    <name evidence="2" type="ORF">BLA29_014249</name>
</gene>
<name>A0A1Y3BET7_EURMA</name>
<keyword evidence="1" id="KW-0472">Membrane</keyword>
<evidence type="ECO:0000313" key="2">
    <source>
        <dbReference type="EMBL" id="OTF78333.1"/>
    </source>
</evidence>
<dbReference type="Proteomes" id="UP000194236">
    <property type="component" value="Unassembled WGS sequence"/>
</dbReference>
<reference evidence="2 3" key="1">
    <citation type="submission" date="2017-03" db="EMBL/GenBank/DDBJ databases">
        <title>Genome Survey of Euroglyphus maynei.</title>
        <authorList>
            <person name="Arlian L.G."/>
            <person name="Morgan M.S."/>
            <person name="Rider S.D."/>
        </authorList>
    </citation>
    <scope>NUCLEOTIDE SEQUENCE [LARGE SCALE GENOMIC DNA]</scope>
    <source>
        <strain evidence="2">Arlian Lab</strain>
        <tissue evidence="2">Whole body</tissue>
    </source>
</reference>
<evidence type="ECO:0000313" key="3">
    <source>
        <dbReference type="Proteomes" id="UP000194236"/>
    </source>
</evidence>
<accession>A0A1Y3BET7</accession>
<dbReference type="InterPro" id="IPR036259">
    <property type="entry name" value="MFS_trans_sf"/>
</dbReference>
<sequence>MINISGMSMVANMIRDEESRIEQIGFCLSGMATGVLIGYPFGSLFYEWFGKTILFGIIAIAILLLLGI</sequence>
<feature type="transmembrane region" description="Helical" evidence="1">
    <location>
        <begin position="21"/>
        <end position="42"/>
    </location>
</feature>
<keyword evidence="1" id="KW-1133">Transmembrane helix</keyword>
<evidence type="ECO:0008006" key="4">
    <source>
        <dbReference type="Google" id="ProtNLM"/>
    </source>
</evidence>
<organism evidence="2 3">
    <name type="scientific">Euroglyphus maynei</name>
    <name type="common">Mayne's house dust mite</name>
    <dbReference type="NCBI Taxonomy" id="6958"/>
    <lineage>
        <taxon>Eukaryota</taxon>
        <taxon>Metazoa</taxon>
        <taxon>Ecdysozoa</taxon>
        <taxon>Arthropoda</taxon>
        <taxon>Chelicerata</taxon>
        <taxon>Arachnida</taxon>
        <taxon>Acari</taxon>
        <taxon>Acariformes</taxon>
        <taxon>Sarcoptiformes</taxon>
        <taxon>Astigmata</taxon>
        <taxon>Psoroptidia</taxon>
        <taxon>Analgoidea</taxon>
        <taxon>Pyroglyphidae</taxon>
        <taxon>Pyroglyphinae</taxon>
        <taxon>Euroglyphus</taxon>
    </lineage>
</organism>
<comment type="caution">
    <text evidence="2">The sequence shown here is derived from an EMBL/GenBank/DDBJ whole genome shotgun (WGS) entry which is preliminary data.</text>
</comment>
<dbReference type="AlphaFoldDB" id="A0A1Y3BET7"/>